<dbReference type="PANTHER" id="PTHR12625">
    <property type="entry name" value="LIPOCALIN-1 INTERACTING MEMBRANE RECEPTOR LIMR"/>
    <property type="match status" value="1"/>
</dbReference>
<sequence>MLHTRTKIPHELLSKYTASWLADVASSLAEAPRKMWQLTAWTYQIFTDDDVELPEMSSTMRQLSKNNREQEFHDFVRQQIICLWIFMAFYLFAYWLISKLKRKTEREALYAGEEDYFVYRVSVWMCSISMSVSIGSLTLLPFSVIGVELLQLYKEGHDNNYYIQWLSYSLIGSLWNYVFILSNLSLFVLLPFSYFFIESQGFSTTRNRNGITQRVYETLAISALFIVVLLCLAEIVLTIFKYPVTFLSISSVNLPLIYSCVSLFGALLLLISTPYGFARMFSVVREYFCASENENANGNIEELQLEKSREESQAAELVLPFFEDENRKDSDSGIETGSVEEGGAGDFLAQKSRKRWKKKHDYAEDSEENKNMEIHKKRENKSIERRDPPKTPRQRHFSESGDFADFSPEHFYVASPEQNQYRKNYKSELNLPRFFSDLTIASPIFASTPLGLFNVQTRKNRSRSEEALWRPSSSALCTPLKIPRRSVFRRVAERLFLRFGENSRRGRIYGLLMRLRFPTIVAILLVLTTIALMMVAINSLKLLFGFRSLPEYAQIIEVSTRHSFGLFGAFIETLIIIYVMLTSFIGLYSLPLLRQFRPIQKDTSMTAIIINSSLVLVVSSALPVIVNTLGMTTFDLLGAYSSLQWLSSFRVVLAYNLVFFIISIAFLFNQLTASMRMEIVRRIRQLRQKIRTKIE</sequence>
<dbReference type="AlphaFoldDB" id="A0A9P1IHP9"/>
<feature type="transmembrane region" description="Helical" evidence="3">
    <location>
        <begin position="517"/>
        <end position="544"/>
    </location>
</feature>
<dbReference type="Pfam" id="PF04791">
    <property type="entry name" value="LMBR1"/>
    <property type="match status" value="1"/>
</dbReference>
<comment type="similarity">
    <text evidence="1">Belongs to the LIMR family.</text>
</comment>
<feature type="transmembrane region" description="Helical" evidence="3">
    <location>
        <begin position="174"/>
        <end position="197"/>
    </location>
</feature>
<protein>
    <submittedName>
        <fullName evidence="4">Uncharacterized protein</fullName>
    </submittedName>
</protein>
<dbReference type="PRINTS" id="PR01692">
    <property type="entry name" value="LIPOCALINIMR"/>
</dbReference>
<feature type="transmembrane region" description="Helical" evidence="3">
    <location>
        <begin position="117"/>
        <end position="140"/>
    </location>
</feature>
<dbReference type="GO" id="GO:0007165">
    <property type="term" value="P:signal transduction"/>
    <property type="evidence" value="ECO:0007669"/>
    <property type="project" value="TreeGrafter"/>
</dbReference>
<keyword evidence="3" id="KW-1133">Transmembrane helix</keyword>
<keyword evidence="5" id="KW-1185">Reference proteome</keyword>
<feature type="compositionally biased region" description="Basic and acidic residues" evidence="2">
    <location>
        <begin position="368"/>
        <end position="390"/>
    </location>
</feature>
<dbReference type="PANTHER" id="PTHR12625:SF0">
    <property type="entry name" value="PROTEIN LILIPOD"/>
    <property type="match status" value="1"/>
</dbReference>
<dbReference type="InterPro" id="IPR008075">
    <property type="entry name" value="LIMR"/>
</dbReference>
<feature type="transmembrane region" description="Helical" evidence="3">
    <location>
        <begin position="218"/>
        <end position="244"/>
    </location>
</feature>
<evidence type="ECO:0000313" key="4">
    <source>
        <dbReference type="EMBL" id="CAI5445068.1"/>
    </source>
</evidence>
<name>A0A9P1IHP9_9PELO</name>
<organism evidence="4 5">
    <name type="scientific">Caenorhabditis angaria</name>
    <dbReference type="NCBI Taxonomy" id="860376"/>
    <lineage>
        <taxon>Eukaryota</taxon>
        <taxon>Metazoa</taxon>
        <taxon>Ecdysozoa</taxon>
        <taxon>Nematoda</taxon>
        <taxon>Chromadorea</taxon>
        <taxon>Rhabditida</taxon>
        <taxon>Rhabditina</taxon>
        <taxon>Rhabditomorpha</taxon>
        <taxon>Rhabditoidea</taxon>
        <taxon>Rhabditidae</taxon>
        <taxon>Peloderinae</taxon>
        <taxon>Caenorhabditis</taxon>
    </lineage>
</organism>
<keyword evidence="3" id="KW-0472">Membrane</keyword>
<proteinExistence type="inferred from homology"/>
<keyword evidence="3" id="KW-0812">Transmembrane</keyword>
<dbReference type="Proteomes" id="UP001152747">
    <property type="component" value="Unassembled WGS sequence"/>
</dbReference>
<dbReference type="InterPro" id="IPR006876">
    <property type="entry name" value="LMBR1-like_membr_prot"/>
</dbReference>
<evidence type="ECO:0000256" key="1">
    <source>
        <dbReference type="ARBA" id="ARBA00010487"/>
    </source>
</evidence>
<reference evidence="4" key="1">
    <citation type="submission" date="2022-11" db="EMBL/GenBank/DDBJ databases">
        <authorList>
            <person name="Kikuchi T."/>
        </authorList>
    </citation>
    <scope>NUCLEOTIDE SEQUENCE</scope>
    <source>
        <strain evidence="4">PS1010</strain>
    </source>
</reference>
<feature type="transmembrane region" description="Helical" evidence="3">
    <location>
        <begin position="256"/>
        <end position="278"/>
    </location>
</feature>
<dbReference type="OrthoDB" id="5596951at2759"/>
<evidence type="ECO:0000256" key="3">
    <source>
        <dbReference type="SAM" id="Phobius"/>
    </source>
</evidence>
<comment type="caution">
    <text evidence="4">The sequence shown here is derived from an EMBL/GenBank/DDBJ whole genome shotgun (WGS) entry which is preliminary data.</text>
</comment>
<feature type="transmembrane region" description="Helical" evidence="3">
    <location>
        <begin position="605"/>
        <end position="625"/>
    </location>
</feature>
<feature type="transmembrane region" description="Helical" evidence="3">
    <location>
        <begin position="564"/>
        <end position="593"/>
    </location>
</feature>
<dbReference type="GO" id="GO:0005886">
    <property type="term" value="C:plasma membrane"/>
    <property type="evidence" value="ECO:0007669"/>
    <property type="project" value="TreeGrafter"/>
</dbReference>
<accession>A0A9P1IHP9</accession>
<gene>
    <name evidence="4" type="ORF">CAMP_LOCUS7705</name>
</gene>
<feature type="region of interest" description="Disordered" evidence="2">
    <location>
        <begin position="358"/>
        <end position="403"/>
    </location>
</feature>
<dbReference type="GO" id="GO:0004888">
    <property type="term" value="F:transmembrane signaling receptor activity"/>
    <property type="evidence" value="ECO:0007669"/>
    <property type="project" value="TreeGrafter"/>
</dbReference>
<evidence type="ECO:0000313" key="5">
    <source>
        <dbReference type="Proteomes" id="UP001152747"/>
    </source>
</evidence>
<feature type="transmembrane region" description="Helical" evidence="3">
    <location>
        <begin position="75"/>
        <end position="97"/>
    </location>
</feature>
<evidence type="ECO:0000256" key="2">
    <source>
        <dbReference type="SAM" id="MobiDB-lite"/>
    </source>
</evidence>
<dbReference type="EMBL" id="CANHGI010000003">
    <property type="protein sequence ID" value="CAI5445068.1"/>
    <property type="molecule type" value="Genomic_DNA"/>
</dbReference>
<feature type="transmembrane region" description="Helical" evidence="3">
    <location>
        <begin position="645"/>
        <end position="668"/>
    </location>
</feature>